<name>A0A3S4AT53_9PEZI</name>
<evidence type="ECO:0000256" key="1">
    <source>
        <dbReference type="SAM" id="MobiDB-lite"/>
    </source>
</evidence>
<dbReference type="Proteomes" id="UP000289323">
    <property type="component" value="Unassembled WGS sequence"/>
</dbReference>
<dbReference type="EMBL" id="OUUZ01000015">
    <property type="protein sequence ID" value="SPQ25388.1"/>
    <property type="molecule type" value="Genomic_DNA"/>
</dbReference>
<feature type="region of interest" description="Disordered" evidence="1">
    <location>
        <begin position="107"/>
        <end position="130"/>
    </location>
</feature>
<evidence type="ECO:0000313" key="2">
    <source>
        <dbReference type="EMBL" id="SPQ25388.1"/>
    </source>
</evidence>
<accession>A0A3S4AT53</accession>
<sequence>MGQKQSSMQTTFFCPNTGQELADPLGLCPHCQACHDILWQTVLVCPNTGYRIDTAGSGGDGVVAKHRECPSCFQPHQPHTKRVYVCPVTGAQIAHPRETGGKCTRCARSHEDNSTPVGSREAVLANGGRD</sequence>
<protein>
    <submittedName>
        <fullName evidence="2">B27b454f-afa8-4eb5-8a9f-29522fd7b44e</fullName>
    </submittedName>
</protein>
<evidence type="ECO:0000313" key="3">
    <source>
        <dbReference type="Proteomes" id="UP000289323"/>
    </source>
</evidence>
<dbReference type="AlphaFoldDB" id="A0A3S4AT53"/>
<organism evidence="2 3">
    <name type="scientific">Thermothielavioides terrestris</name>
    <dbReference type="NCBI Taxonomy" id="2587410"/>
    <lineage>
        <taxon>Eukaryota</taxon>
        <taxon>Fungi</taxon>
        <taxon>Dikarya</taxon>
        <taxon>Ascomycota</taxon>
        <taxon>Pezizomycotina</taxon>
        <taxon>Sordariomycetes</taxon>
        <taxon>Sordariomycetidae</taxon>
        <taxon>Sordariales</taxon>
        <taxon>Chaetomiaceae</taxon>
        <taxon>Thermothielavioides</taxon>
    </lineage>
</organism>
<gene>
    <name evidence="2" type="ORF">TT172_LOCUS7807</name>
</gene>
<reference evidence="2 3" key="1">
    <citation type="submission" date="2018-04" db="EMBL/GenBank/DDBJ databases">
        <authorList>
            <person name="Huttner S."/>
            <person name="Dainat J."/>
        </authorList>
    </citation>
    <scope>NUCLEOTIDE SEQUENCE [LARGE SCALE GENOMIC DNA]</scope>
</reference>
<proteinExistence type="predicted"/>